<reference evidence="4" key="1">
    <citation type="submission" date="2021-02" db="EMBL/GenBank/DDBJ databases">
        <authorList>
            <person name="Bekaert M."/>
        </authorList>
    </citation>
    <scope>NUCLEOTIDE SEQUENCE</scope>
    <source>
        <strain evidence="4">IoA-00</strain>
    </source>
</reference>
<dbReference type="Proteomes" id="UP000675881">
    <property type="component" value="Chromosome 15"/>
</dbReference>
<evidence type="ECO:0000313" key="4">
    <source>
        <dbReference type="EMBL" id="CAF2857938.1"/>
    </source>
</evidence>
<evidence type="ECO:0000256" key="1">
    <source>
        <dbReference type="ARBA" id="ARBA00005964"/>
    </source>
</evidence>
<proteinExistence type="inferred from homology"/>
<dbReference type="InterPro" id="IPR002018">
    <property type="entry name" value="CarbesteraseB"/>
</dbReference>
<keyword evidence="2" id="KW-0325">Glycoprotein</keyword>
<comment type="similarity">
    <text evidence="1">Belongs to the type-B carboxylesterase/lipase family.</text>
</comment>
<keyword evidence="5" id="KW-1185">Reference proteome</keyword>
<name>A0A7R8CLJ6_LEPSM</name>
<feature type="domain" description="Carboxylesterase type B" evidence="3">
    <location>
        <begin position="22"/>
        <end position="184"/>
    </location>
</feature>
<accession>A0A7R8CLJ6</accession>
<dbReference type="AlphaFoldDB" id="A0A7R8CLJ6"/>
<dbReference type="OrthoDB" id="3200163at2759"/>
<dbReference type="Pfam" id="PF00135">
    <property type="entry name" value="COesterase"/>
    <property type="match status" value="1"/>
</dbReference>
<sequence>MNHKQRSRCRDERIISNHGFHTGESYSWGSGNLYDGRVLASYGRVIVITFNYRLGVFGFLNTNVSPHRKPSMANYGLMDQIALLKWIQENVRNFGGDPNRVTLLGHKYGAACIQFLMQSPVVVPGLFHRAILMSGSAMSDWALVNDPVHYAVQLSAHLNCTIPRNMLNDHLDIITCLGKKELKIWLNLILESHLFYRQWDLREREYYFHGISTRFGIGPGGKDHDTFGR</sequence>
<evidence type="ECO:0000313" key="5">
    <source>
        <dbReference type="Proteomes" id="UP000675881"/>
    </source>
</evidence>
<dbReference type="InterPro" id="IPR029058">
    <property type="entry name" value="AB_hydrolase_fold"/>
</dbReference>
<protein>
    <submittedName>
        <fullName evidence="4">NLGN</fullName>
    </submittedName>
</protein>
<evidence type="ECO:0000256" key="2">
    <source>
        <dbReference type="ARBA" id="ARBA00023180"/>
    </source>
</evidence>
<dbReference type="PANTHER" id="PTHR43903">
    <property type="entry name" value="NEUROLIGIN"/>
    <property type="match status" value="1"/>
</dbReference>
<gene>
    <name evidence="4" type="ORF">LSAA_6040</name>
</gene>
<dbReference type="SUPFAM" id="SSF53474">
    <property type="entry name" value="alpha/beta-Hydrolases"/>
    <property type="match status" value="1"/>
</dbReference>
<organism evidence="4 5">
    <name type="scientific">Lepeophtheirus salmonis</name>
    <name type="common">Salmon louse</name>
    <name type="synonym">Caligus salmonis</name>
    <dbReference type="NCBI Taxonomy" id="72036"/>
    <lineage>
        <taxon>Eukaryota</taxon>
        <taxon>Metazoa</taxon>
        <taxon>Ecdysozoa</taxon>
        <taxon>Arthropoda</taxon>
        <taxon>Crustacea</taxon>
        <taxon>Multicrustacea</taxon>
        <taxon>Hexanauplia</taxon>
        <taxon>Copepoda</taxon>
        <taxon>Siphonostomatoida</taxon>
        <taxon>Caligidae</taxon>
        <taxon>Lepeophtheirus</taxon>
    </lineage>
</organism>
<dbReference type="InterPro" id="IPR051093">
    <property type="entry name" value="Neuroligin/BSAL"/>
</dbReference>
<evidence type="ECO:0000259" key="3">
    <source>
        <dbReference type="Pfam" id="PF00135"/>
    </source>
</evidence>
<dbReference type="Gene3D" id="3.40.50.1820">
    <property type="entry name" value="alpha/beta hydrolase"/>
    <property type="match status" value="1"/>
</dbReference>
<dbReference type="EMBL" id="HG994594">
    <property type="protein sequence ID" value="CAF2857938.1"/>
    <property type="molecule type" value="Genomic_DNA"/>
</dbReference>